<reference evidence="8 9" key="1">
    <citation type="submission" date="2025-05" db="UniProtKB">
        <authorList>
            <consortium name="RefSeq"/>
        </authorList>
    </citation>
    <scope>IDENTIFICATION</scope>
</reference>
<comment type="subcellular location">
    <subcellularLocation>
        <location evidence="1">Membrane</location>
        <topology evidence="1">Multi-pass membrane protein</topology>
    </subcellularLocation>
</comment>
<dbReference type="Pfam" id="PF00822">
    <property type="entry name" value="PMP22_Claudin"/>
    <property type="match status" value="1"/>
</dbReference>
<evidence type="ECO:0000256" key="1">
    <source>
        <dbReference type="ARBA" id="ARBA00004141"/>
    </source>
</evidence>
<sequence>MSSAGPLIVLFIIILCFAVGVGALLAGCYGNEWVTSNTGSINEGLWENCNVVFVKVCSKRGSLFKFDDDVGNGVEKDIILLLLMSSAVSAFLALIFSISMTCCLKRLSAWKCTAGIAFVFGIIASIAGFAGLGYSEKAFKNQWSSDFRHGWSSIICWVASTLNFLGALLSCLVIPYSPPNYQPKINTHVGKPNPTFHGDNHW</sequence>
<dbReference type="Proteomes" id="UP001652625">
    <property type="component" value="Chromosome 06"/>
</dbReference>
<evidence type="ECO:0000313" key="9">
    <source>
        <dbReference type="RefSeq" id="XP_065656551.1"/>
    </source>
</evidence>
<dbReference type="InterPro" id="IPR004031">
    <property type="entry name" value="PMP22/EMP/MP20/Claudin"/>
</dbReference>
<keyword evidence="2 5" id="KW-0812">Transmembrane</keyword>
<keyword evidence="3 5" id="KW-1133">Transmembrane helix</keyword>
<dbReference type="RefSeq" id="XP_065656551.1">
    <property type="nucleotide sequence ID" value="XM_065800479.1"/>
</dbReference>
<feature type="chain" id="PRO_5045025910" evidence="6">
    <location>
        <begin position="24"/>
        <end position="202"/>
    </location>
</feature>
<evidence type="ECO:0000313" key="7">
    <source>
        <dbReference type="Proteomes" id="UP001652625"/>
    </source>
</evidence>
<dbReference type="GeneID" id="101239340"/>
<organism evidence="7 9">
    <name type="scientific">Hydra vulgaris</name>
    <name type="common">Hydra</name>
    <name type="synonym">Hydra attenuata</name>
    <dbReference type="NCBI Taxonomy" id="6087"/>
    <lineage>
        <taxon>Eukaryota</taxon>
        <taxon>Metazoa</taxon>
        <taxon>Cnidaria</taxon>
        <taxon>Hydrozoa</taxon>
        <taxon>Hydroidolina</taxon>
        <taxon>Anthoathecata</taxon>
        <taxon>Aplanulata</taxon>
        <taxon>Hydridae</taxon>
        <taxon>Hydra</taxon>
    </lineage>
</organism>
<accession>A0ABM4C4Q0</accession>
<protein>
    <submittedName>
        <fullName evidence="8 9">Uncharacterized protein LOC101239340</fullName>
    </submittedName>
</protein>
<keyword evidence="7" id="KW-1185">Reference proteome</keyword>
<evidence type="ECO:0000256" key="5">
    <source>
        <dbReference type="SAM" id="Phobius"/>
    </source>
</evidence>
<gene>
    <name evidence="8 9" type="primary">LOC101239340</name>
</gene>
<dbReference type="Gene3D" id="1.20.140.150">
    <property type="match status" value="1"/>
</dbReference>
<keyword evidence="4 5" id="KW-0472">Membrane</keyword>
<evidence type="ECO:0000313" key="8">
    <source>
        <dbReference type="RefSeq" id="XP_065656550.1"/>
    </source>
</evidence>
<keyword evidence="6" id="KW-0732">Signal</keyword>
<evidence type="ECO:0000256" key="2">
    <source>
        <dbReference type="ARBA" id="ARBA00022692"/>
    </source>
</evidence>
<feature type="transmembrane region" description="Helical" evidence="5">
    <location>
        <begin position="78"/>
        <end position="100"/>
    </location>
</feature>
<evidence type="ECO:0000256" key="6">
    <source>
        <dbReference type="SAM" id="SignalP"/>
    </source>
</evidence>
<dbReference type="RefSeq" id="XP_065656550.1">
    <property type="nucleotide sequence ID" value="XM_065800478.1"/>
</dbReference>
<proteinExistence type="predicted"/>
<evidence type="ECO:0000256" key="4">
    <source>
        <dbReference type="ARBA" id="ARBA00023136"/>
    </source>
</evidence>
<name>A0ABM4C4Q0_HYDVU</name>
<feature type="transmembrane region" description="Helical" evidence="5">
    <location>
        <begin position="154"/>
        <end position="176"/>
    </location>
</feature>
<feature type="signal peptide" evidence="6">
    <location>
        <begin position="1"/>
        <end position="23"/>
    </location>
</feature>
<evidence type="ECO:0000256" key="3">
    <source>
        <dbReference type="ARBA" id="ARBA00022989"/>
    </source>
</evidence>
<feature type="transmembrane region" description="Helical" evidence="5">
    <location>
        <begin position="112"/>
        <end position="134"/>
    </location>
</feature>